<dbReference type="Pfam" id="PF03024">
    <property type="entry name" value="Folate_rec"/>
    <property type="match status" value="1"/>
</dbReference>
<proteinExistence type="inferred from homology"/>
<name>A0A812DP34_ACAPH</name>
<reference evidence="5" key="1">
    <citation type="submission" date="2021-01" db="EMBL/GenBank/DDBJ databases">
        <authorList>
            <person name="Li R."/>
            <person name="Bekaert M."/>
        </authorList>
    </citation>
    <scope>NUCLEOTIDE SEQUENCE</scope>
    <source>
        <strain evidence="5">Farmed</strain>
    </source>
</reference>
<evidence type="ECO:0000256" key="1">
    <source>
        <dbReference type="ARBA" id="ARBA00007932"/>
    </source>
</evidence>
<dbReference type="PANTHER" id="PTHR10517">
    <property type="entry name" value="FOLATE RECEPTOR"/>
    <property type="match status" value="1"/>
</dbReference>
<sequence>MASHKSVDAYTKRAIRLMVTVFFLVVLFVPSMVNSSISSSSPSTSSIQYCSFFSNRAPSPQPGLKNCTWFKSNSCCLQEEISATFGRVKPLPGADKNCQNFLNYLMCYICAPDQNTFYLRERLTVCREFCNNFYEACRTAVLKGSIIGDLYSNGSQFCLSRSFKVDDAANGYCFNHAIQEKTSETVEAEKKERYIQFTVVFFLFFSFS</sequence>
<comment type="caution">
    <text evidence="5">The sequence shown here is derived from an EMBL/GenBank/DDBJ whole genome shotgun (WGS) entry which is preliminary data.</text>
</comment>
<keyword evidence="6" id="KW-1185">Reference proteome</keyword>
<dbReference type="PANTHER" id="PTHR10517:SF28">
    <property type="entry name" value="COILIN"/>
    <property type="match status" value="1"/>
</dbReference>
<dbReference type="GO" id="GO:0009897">
    <property type="term" value="C:external side of plasma membrane"/>
    <property type="evidence" value="ECO:0007669"/>
    <property type="project" value="TreeGrafter"/>
</dbReference>
<comment type="similarity">
    <text evidence="1">Belongs to the folate receptor family.</text>
</comment>
<dbReference type="InterPro" id="IPR018143">
    <property type="entry name" value="Folate_rcpt-like"/>
</dbReference>
<dbReference type="AlphaFoldDB" id="A0A812DP34"/>
<evidence type="ECO:0000313" key="6">
    <source>
        <dbReference type="Proteomes" id="UP000597762"/>
    </source>
</evidence>
<evidence type="ECO:0000256" key="3">
    <source>
        <dbReference type="ARBA" id="ARBA00023157"/>
    </source>
</evidence>
<evidence type="ECO:0000256" key="2">
    <source>
        <dbReference type="ARBA" id="ARBA00022729"/>
    </source>
</evidence>
<evidence type="ECO:0000259" key="4">
    <source>
        <dbReference type="Pfam" id="PF03024"/>
    </source>
</evidence>
<accession>A0A812DP34</accession>
<dbReference type="InterPro" id="IPR004269">
    <property type="entry name" value="Folate_rcpt"/>
</dbReference>
<dbReference type="Proteomes" id="UP000597762">
    <property type="component" value="Unassembled WGS sequence"/>
</dbReference>
<evidence type="ECO:0000313" key="5">
    <source>
        <dbReference type="EMBL" id="CAE1307526.1"/>
    </source>
</evidence>
<dbReference type="EMBL" id="CAHIKZ030004123">
    <property type="protein sequence ID" value="CAE1307526.1"/>
    <property type="molecule type" value="Genomic_DNA"/>
</dbReference>
<keyword evidence="2" id="KW-0732">Signal</keyword>
<organism evidence="5 6">
    <name type="scientific">Acanthosepion pharaonis</name>
    <name type="common">Pharaoh cuttlefish</name>
    <name type="synonym">Sepia pharaonis</name>
    <dbReference type="NCBI Taxonomy" id="158019"/>
    <lineage>
        <taxon>Eukaryota</taxon>
        <taxon>Metazoa</taxon>
        <taxon>Spiralia</taxon>
        <taxon>Lophotrochozoa</taxon>
        <taxon>Mollusca</taxon>
        <taxon>Cephalopoda</taxon>
        <taxon>Coleoidea</taxon>
        <taxon>Decapodiformes</taxon>
        <taxon>Sepiida</taxon>
        <taxon>Sepiina</taxon>
        <taxon>Sepiidae</taxon>
        <taxon>Acanthosepion</taxon>
    </lineage>
</organism>
<protein>
    <recommendedName>
        <fullName evidence="4">Folate receptor-like domain-containing protein</fullName>
    </recommendedName>
</protein>
<dbReference type="OrthoDB" id="5982417at2759"/>
<gene>
    <name evidence="5" type="ORF">SPHA_59608</name>
</gene>
<dbReference type="GO" id="GO:0038023">
    <property type="term" value="F:signaling receptor activity"/>
    <property type="evidence" value="ECO:0007669"/>
    <property type="project" value="TreeGrafter"/>
</dbReference>
<keyword evidence="3" id="KW-1015">Disulfide bond</keyword>
<feature type="domain" description="Folate receptor-like" evidence="4">
    <location>
        <begin position="52"/>
        <end position="158"/>
    </location>
</feature>